<evidence type="ECO:0000313" key="3">
    <source>
        <dbReference type="EMBL" id="NNA43137.1"/>
    </source>
</evidence>
<dbReference type="EMBL" id="JAAQYK010000001">
    <property type="protein sequence ID" value="NNA43137.1"/>
    <property type="molecule type" value="Genomic_DNA"/>
</dbReference>
<name>A0A218ZXN8_9PSED</name>
<dbReference type="EMBL" id="JAAQYI010000001">
    <property type="protein sequence ID" value="NNA77211.1"/>
    <property type="molecule type" value="Genomic_DNA"/>
</dbReference>
<dbReference type="Proteomes" id="UP000586252">
    <property type="component" value="Unassembled WGS sequence"/>
</dbReference>
<feature type="region of interest" description="Disordered" evidence="1">
    <location>
        <begin position="90"/>
        <end position="132"/>
    </location>
</feature>
<proteinExistence type="predicted"/>
<dbReference type="EMBL" id="WKDU01000012">
    <property type="protein sequence ID" value="MCF5153514.1"/>
    <property type="molecule type" value="Genomic_DNA"/>
</dbReference>
<dbReference type="Proteomes" id="UP000814074">
    <property type="component" value="Unassembled WGS sequence"/>
</dbReference>
<reference evidence="6 7" key="2">
    <citation type="journal article" date="2020" name="Front. Microbiol.">
        <title>Genetic Organization of the aprX-lipA2 Operon Affects the Proteolytic Potential of Pseudomonas Species in Milk.</title>
        <authorList>
            <person name="Maier C."/>
            <person name="Huptas C."/>
            <person name="von Neubeck M."/>
            <person name="Scherer S."/>
            <person name="Wenning M."/>
            <person name="Lucking G."/>
        </authorList>
    </citation>
    <scope>NUCLEOTIDE SEQUENCE [LARGE SCALE GENOMIC DNA]</scope>
    <source>
        <strain evidence="3 7">WS 4997</strain>
        <strain evidence="5 8">WS 5404</strain>
        <strain evidence="4 6">WS 5405</strain>
    </source>
</reference>
<evidence type="ECO:0000313" key="4">
    <source>
        <dbReference type="EMBL" id="NNA71443.1"/>
    </source>
</evidence>
<evidence type="ECO:0000313" key="6">
    <source>
        <dbReference type="Proteomes" id="UP000535954"/>
    </source>
</evidence>
<sequence length="132" mass="14236">MTSIKSSVPFTPAYPPVDKGHIDSGQARHNPLDKTAGEDAEIANGKGGWKNASKDYRSHANRTRLEHNFLPSDKKIVDDTQANAAIRHPNTAFGPAVSPADHTGVDSSQVNAHREPINFEITPDGNGGWTKL</sequence>
<organism evidence="3 7">
    <name type="scientific">Pseudomonas lactis</name>
    <dbReference type="NCBI Taxonomy" id="1615674"/>
    <lineage>
        <taxon>Bacteria</taxon>
        <taxon>Pseudomonadati</taxon>
        <taxon>Pseudomonadota</taxon>
        <taxon>Gammaproteobacteria</taxon>
        <taxon>Pseudomonadales</taxon>
        <taxon>Pseudomonadaceae</taxon>
        <taxon>Pseudomonas</taxon>
    </lineage>
</organism>
<evidence type="ECO:0000313" key="9">
    <source>
        <dbReference type="Proteomes" id="UP000814074"/>
    </source>
</evidence>
<accession>A0A218ZXN8</accession>
<dbReference type="Proteomes" id="UP000583279">
    <property type="component" value="Unassembled WGS sequence"/>
</dbReference>
<dbReference type="GeneID" id="45731998"/>
<evidence type="ECO:0000313" key="2">
    <source>
        <dbReference type="EMBL" id="MCF5153514.1"/>
    </source>
</evidence>
<dbReference type="AlphaFoldDB" id="A0A218ZXN8"/>
<evidence type="ECO:0000256" key="1">
    <source>
        <dbReference type="SAM" id="MobiDB-lite"/>
    </source>
</evidence>
<comment type="caution">
    <text evidence="3">The sequence shown here is derived from an EMBL/GenBank/DDBJ whole genome shotgun (WGS) entry which is preliminary data.</text>
</comment>
<evidence type="ECO:0000313" key="7">
    <source>
        <dbReference type="Proteomes" id="UP000583279"/>
    </source>
</evidence>
<evidence type="ECO:0000313" key="5">
    <source>
        <dbReference type="EMBL" id="NNA77211.1"/>
    </source>
</evidence>
<dbReference type="RefSeq" id="WP_057710011.1">
    <property type="nucleotide sequence ID" value="NZ_BSCR01000043.1"/>
</dbReference>
<dbReference type="EMBL" id="JAAQYH010000001">
    <property type="protein sequence ID" value="NNA71443.1"/>
    <property type="molecule type" value="Genomic_DNA"/>
</dbReference>
<protein>
    <submittedName>
        <fullName evidence="3">Uncharacterized protein</fullName>
    </submittedName>
</protein>
<evidence type="ECO:0000313" key="8">
    <source>
        <dbReference type="Proteomes" id="UP000586252"/>
    </source>
</evidence>
<gene>
    <name evidence="2" type="ORF">GIW47_12905</name>
    <name evidence="4" type="ORF">HBO13_02150</name>
    <name evidence="3" type="ORF">HBO18_03260</name>
    <name evidence="5" type="ORF">HBO30_00630</name>
</gene>
<dbReference type="Proteomes" id="UP000535954">
    <property type="component" value="Unassembled WGS sequence"/>
</dbReference>
<feature type="region of interest" description="Disordered" evidence="1">
    <location>
        <begin position="1"/>
        <end position="55"/>
    </location>
</feature>
<keyword evidence="9" id="KW-1185">Reference proteome</keyword>
<reference evidence="2 9" key="1">
    <citation type="submission" date="2019-11" db="EMBL/GenBank/DDBJ databases">
        <title>Epiphytic Pseudomonas syringae from cherry orchards.</title>
        <authorList>
            <person name="Hulin M.T."/>
        </authorList>
    </citation>
    <scope>NUCLEOTIDE SEQUENCE [LARGE SCALE GENOMIC DNA]</scope>
    <source>
        <strain evidence="2 9">PA-6-3B</strain>
    </source>
</reference>